<dbReference type="EMBL" id="JAHVHU010000023">
    <property type="protein sequence ID" value="MBY5960110.1"/>
    <property type="molecule type" value="Genomic_DNA"/>
</dbReference>
<dbReference type="InterPro" id="IPR033922">
    <property type="entry name" value="NAD_bind_Glu_DH"/>
</dbReference>
<dbReference type="GO" id="GO:0000166">
    <property type="term" value="F:nucleotide binding"/>
    <property type="evidence" value="ECO:0007669"/>
    <property type="project" value="UniProtKB-KW"/>
</dbReference>
<feature type="binding site" evidence="5">
    <location>
        <position position="77"/>
    </location>
    <ligand>
        <name>substrate</name>
    </ligand>
</feature>
<comment type="similarity">
    <text evidence="1 3 7">Belongs to the Glu/Leu/Phe/Val dehydrogenases family.</text>
</comment>
<dbReference type="PANTHER" id="PTHR11606">
    <property type="entry name" value="GLUTAMATE DEHYDROGENASE"/>
    <property type="match status" value="1"/>
</dbReference>
<dbReference type="Pfam" id="PF02812">
    <property type="entry name" value="ELFV_dehydrog_N"/>
    <property type="match status" value="1"/>
</dbReference>
<protein>
    <recommendedName>
        <fullName evidence="3">Glutamate dehydrogenase</fullName>
    </recommendedName>
</protein>
<feature type="site" description="Important for catalysis" evidence="6">
    <location>
        <position position="155"/>
    </location>
</feature>
<keyword evidence="10" id="KW-1185">Reference proteome</keyword>
<dbReference type="PANTHER" id="PTHR11606:SF13">
    <property type="entry name" value="GLUTAMATE DEHYDROGENASE 1, MITOCHONDRIAL"/>
    <property type="match status" value="1"/>
</dbReference>
<feature type="domain" description="Glutamate/phenylalanine/leucine/valine/L-tryptophan dehydrogenase C-terminal" evidence="8">
    <location>
        <begin position="194"/>
        <end position="475"/>
    </location>
</feature>
<dbReference type="InterPro" id="IPR006097">
    <property type="entry name" value="Glu/Leu/Phe/Val/Trp_DH_dimer"/>
</dbReference>
<dbReference type="SMART" id="SM00839">
    <property type="entry name" value="ELFV_dehydrog"/>
    <property type="match status" value="1"/>
</dbReference>
<dbReference type="Proteomes" id="UP000753961">
    <property type="component" value="Unassembled WGS sequence"/>
</dbReference>
<evidence type="ECO:0000256" key="4">
    <source>
        <dbReference type="PIRSR" id="PIRSR000185-1"/>
    </source>
</evidence>
<feature type="binding site" evidence="5">
    <location>
        <position position="240"/>
    </location>
    <ligand>
        <name>NAD(+)</name>
        <dbReference type="ChEBI" id="CHEBI:57540"/>
    </ligand>
</feature>
<dbReference type="SUPFAM" id="SSF51735">
    <property type="entry name" value="NAD(P)-binding Rossmann-fold domains"/>
    <property type="match status" value="1"/>
</dbReference>
<dbReference type="PROSITE" id="PS00074">
    <property type="entry name" value="GLFV_DEHYDROGENASE"/>
    <property type="match status" value="1"/>
</dbReference>
<evidence type="ECO:0000313" key="9">
    <source>
        <dbReference type="EMBL" id="MBY5960110.1"/>
    </source>
</evidence>
<dbReference type="SUPFAM" id="SSF53223">
    <property type="entry name" value="Aminoacid dehydrogenase-like, N-terminal domain"/>
    <property type="match status" value="1"/>
</dbReference>
<evidence type="ECO:0000256" key="6">
    <source>
        <dbReference type="PIRSR" id="PIRSR000185-3"/>
    </source>
</evidence>
<feature type="binding site" evidence="5">
    <location>
        <position position="101"/>
    </location>
    <ligand>
        <name>substrate</name>
    </ligand>
</feature>
<dbReference type="PIRSF" id="PIRSF000185">
    <property type="entry name" value="Glu_DH"/>
    <property type="match status" value="1"/>
</dbReference>
<evidence type="ECO:0000256" key="1">
    <source>
        <dbReference type="ARBA" id="ARBA00006382"/>
    </source>
</evidence>
<feature type="binding site" evidence="5">
    <location>
        <position position="370"/>
    </location>
    <ligand>
        <name>substrate</name>
    </ligand>
</feature>
<gene>
    <name evidence="9" type="ORF">KUV50_18300</name>
</gene>
<dbReference type="PRINTS" id="PR00082">
    <property type="entry name" value="GLFDHDRGNASE"/>
</dbReference>
<accession>A0A953HX48</accession>
<dbReference type="Gene3D" id="3.40.50.720">
    <property type="entry name" value="NAD(P)-binding Rossmann-like Domain"/>
    <property type="match status" value="1"/>
</dbReference>
<evidence type="ECO:0000256" key="7">
    <source>
        <dbReference type="RuleBase" id="RU004417"/>
    </source>
</evidence>
<dbReference type="GO" id="GO:0006538">
    <property type="term" value="P:L-glutamate catabolic process"/>
    <property type="evidence" value="ECO:0007669"/>
    <property type="project" value="TreeGrafter"/>
</dbReference>
<dbReference type="CDD" id="cd01076">
    <property type="entry name" value="NAD_bind_1_Glu_DH"/>
    <property type="match status" value="1"/>
</dbReference>
<dbReference type="RefSeq" id="WP_222581676.1">
    <property type="nucleotide sequence ID" value="NZ_JAHVHU010000023.1"/>
</dbReference>
<dbReference type="AlphaFoldDB" id="A0A953HX48"/>
<dbReference type="InterPro" id="IPR033524">
    <property type="entry name" value="Glu/Leu/Phe/Val_DH_AS"/>
</dbReference>
<dbReference type="GO" id="GO:0004352">
    <property type="term" value="F:glutamate dehydrogenase (NAD+) activity"/>
    <property type="evidence" value="ECO:0007669"/>
    <property type="project" value="TreeGrafter"/>
</dbReference>
<dbReference type="InterPro" id="IPR006095">
    <property type="entry name" value="Glu/Leu/Phe/Val/Trp_DH"/>
</dbReference>
<proteinExistence type="inferred from homology"/>
<evidence type="ECO:0000259" key="8">
    <source>
        <dbReference type="SMART" id="SM00839"/>
    </source>
</evidence>
<dbReference type="Pfam" id="PF00208">
    <property type="entry name" value="ELFV_dehydrog"/>
    <property type="match status" value="1"/>
</dbReference>
<evidence type="ECO:0000256" key="3">
    <source>
        <dbReference type="PIRNR" id="PIRNR000185"/>
    </source>
</evidence>
<dbReference type="InterPro" id="IPR046346">
    <property type="entry name" value="Aminoacid_DH-like_N_sf"/>
</dbReference>
<comment type="caution">
    <text evidence="9">The sequence shown here is derived from an EMBL/GenBank/DDBJ whole genome shotgun (WGS) entry which is preliminary data.</text>
</comment>
<keyword evidence="5" id="KW-0547">Nucleotide-binding</keyword>
<feature type="active site" description="Proton donor" evidence="4">
    <location>
        <position position="113"/>
    </location>
</feature>
<sequence length="478" mass="52678">MTDQPTATTTEENKFYESFSRNFDNAAKYTKIDRGMLAQIKACNAVYQMQFPVEIDGEIEVIEAYRIQHSHHRLPTKGGIRYSSVVNQQEVMALASLMTFKCALVDVPFGGAKGGVRISPRNYTVKQLENITRRYTTELIKKKFIGPGIDVPAPDYGTSAREMGWIVDTYRILGGEDINASACVTGKPVQIGGIRGRTEATGRGVYYATREVLQDKELMNSINMPTGTAGKTIAIQGLGNVGSHTATICQKEGGMKIVSVSEYEGAIYSADGIDVEKLIKHRAETGSILDFEGAENMDDRFDTLYVECDVLIPAALENQLHADNADRVRAKIVAEAANGPITADGEKILLDNNVIIIPDLFANSGGVTVSYFEWLKNLDHVRFGRMDKRFNENTYISMVNLIERLTGEKVNVEEKLDLTKGGDEIDLVRSGLEETMITAYSSIRAEMKKSDIPDMRSAAYAVALNKVASDYSQLGVFP</sequence>
<feature type="binding site" evidence="5">
    <location>
        <position position="201"/>
    </location>
    <ligand>
        <name>NAD(+)</name>
        <dbReference type="ChEBI" id="CHEBI:57540"/>
    </ligand>
</feature>
<keyword evidence="2 3" id="KW-0560">Oxidoreductase</keyword>
<name>A0A953HX48_9BACT</name>
<evidence type="ECO:0000256" key="5">
    <source>
        <dbReference type="PIRSR" id="PIRSR000185-2"/>
    </source>
</evidence>
<evidence type="ECO:0000313" key="10">
    <source>
        <dbReference type="Proteomes" id="UP000753961"/>
    </source>
</evidence>
<keyword evidence="5" id="KW-0520">NAD</keyword>
<dbReference type="Gene3D" id="3.40.50.10860">
    <property type="entry name" value="Leucine Dehydrogenase, chain A, domain 1"/>
    <property type="match status" value="1"/>
</dbReference>
<dbReference type="InterPro" id="IPR014362">
    <property type="entry name" value="Glu_DH"/>
</dbReference>
<evidence type="ECO:0000256" key="2">
    <source>
        <dbReference type="ARBA" id="ARBA00023002"/>
    </source>
</evidence>
<reference evidence="9" key="1">
    <citation type="submission" date="2021-06" db="EMBL/GenBank/DDBJ databases">
        <title>44 bacteria genomes isolated from Dapeng, Shenzhen.</title>
        <authorList>
            <person name="Zheng W."/>
            <person name="Yu S."/>
            <person name="Huang Y."/>
        </authorList>
    </citation>
    <scope>NUCLEOTIDE SEQUENCE</scope>
    <source>
        <strain evidence="9">DP5N28-2</strain>
    </source>
</reference>
<organism evidence="9 10">
    <name type="scientific">Membranihabitans marinus</name>
    <dbReference type="NCBI Taxonomy" id="1227546"/>
    <lineage>
        <taxon>Bacteria</taxon>
        <taxon>Pseudomonadati</taxon>
        <taxon>Bacteroidota</taxon>
        <taxon>Saprospiria</taxon>
        <taxon>Saprospirales</taxon>
        <taxon>Saprospiraceae</taxon>
        <taxon>Membranihabitans</taxon>
    </lineage>
</organism>
<dbReference type="InterPro" id="IPR006096">
    <property type="entry name" value="Glu/Leu/Phe/Val/Trp_DH_C"/>
</dbReference>
<dbReference type="InterPro" id="IPR036291">
    <property type="entry name" value="NAD(P)-bd_dom_sf"/>
</dbReference>
<dbReference type="FunFam" id="3.40.50.720:FF:000100">
    <property type="entry name" value="Glutamate dehydrogenase 1, mitochondrial"/>
    <property type="match status" value="1"/>
</dbReference>